<evidence type="ECO:0000259" key="1">
    <source>
        <dbReference type="Pfam" id="PF13575"/>
    </source>
</evidence>
<feature type="domain" description="Lantibiotic biosynthesis protein dehydration" evidence="1">
    <location>
        <begin position="106"/>
        <end position="483"/>
    </location>
</feature>
<dbReference type="PRINTS" id="PR01950">
    <property type="entry name" value="LANCSUPER"/>
</dbReference>
<dbReference type="GO" id="GO:0005975">
    <property type="term" value="P:carbohydrate metabolic process"/>
    <property type="evidence" value="ECO:0007669"/>
    <property type="project" value="InterPro"/>
</dbReference>
<organism evidence="2 3">
    <name type="scientific">Luteibacter anthropi</name>
    <dbReference type="NCBI Taxonomy" id="564369"/>
    <lineage>
        <taxon>Bacteria</taxon>
        <taxon>Pseudomonadati</taxon>
        <taxon>Pseudomonadota</taxon>
        <taxon>Gammaproteobacteria</taxon>
        <taxon>Lysobacterales</taxon>
        <taxon>Rhodanobacteraceae</taxon>
        <taxon>Luteibacter</taxon>
    </lineage>
</organism>
<dbReference type="Gene3D" id="1.50.10.10">
    <property type="match status" value="1"/>
</dbReference>
<dbReference type="InterPro" id="IPR025410">
    <property type="entry name" value="Lant_dehyd"/>
</dbReference>
<gene>
    <name evidence="2" type="primary">lanM</name>
    <name evidence="2" type="ORF">HBF25_08715</name>
</gene>
<dbReference type="EMBL" id="JAARLZ010000004">
    <property type="protein sequence ID" value="NII06464.1"/>
    <property type="molecule type" value="Genomic_DNA"/>
</dbReference>
<dbReference type="NCBIfam" id="TIGR03897">
    <property type="entry name" value="lanti_2_LanM"/>
    <property type="match status" value="1"/>
</dbReference>
<keyword evidence="3" id="KW-1185">Reference proteome</keyword>
<protein>
    <submittedName>
        <fullName evidence="2">Type 2 lantipeptide synthetase LanM</fullName>
    </submittedName>
</protein>
<dbReference type="SUPFAM" id="SSF158745">
    <property type="entry name" value="LanC-like"/>
    <property type="match status" value="1"/>
</dbReference>
<dbReference type="Proteomes" id="UP000490980">
    <property type="component" value="Unassembled WGS sequence"/>
</dbReference>
<dbReference type="Pfam" id="PF05147">
    <property type="entry name" value="LANC_like"/>
    <property type="match status" value="1"/>
</dbReference>
<dbReference type="AlphaFoldDB" id="A0A7X5U9R7"/>
<dbReference type="InterPro" id="IPR007822">
    <property type="entry name" value="LANC-like"/>
</dbReference>
<evidence type="ECO:0000313" key="3">
    <source>
        <dbReference type="Proteomes" id="UP000490980"/>
    </source>
</evidence>
<sequence>MASVTTDAGDFDVSLGCLLRPAVGGLATRLDTVAGLTDRERGVILGAVEETLHAVLHARLARLLVLELHEARKAGRLHADTSEGRWNEFLALSATQAFWDELRQHYPTLAARTSRLIEQRCDAALTFALHWAADRPALHALLDGCPPGELWQLSFGAGDSHRGGKTVALLHCEGGRLVYKPRPMAIDAALAGFLAQLRPVHTETMAMRLPHSLGFEEHGWSAHVTHRHAENDEELHEFYRGIGQWLAVMRLLGGTDLHAENLIAHGAHPYVIDCETLFTPRRPPRPSGFGAAVDRAAQTVEGTVLSIGMLPGRGMGLGWRGVDMSALGALPGQQPMLSQLDLIDAGTDRVRIGTRMVTVEAAAQNHPCTEPVLSRFWPDVLAGFDSLTATLQALDAAGALRPIMGSFESCRVRVVTRATEVYAELARMLWHPVSLHDEASARERARALLERMAGNVATAPGSATVIAAEIDELLEGDIPLFETTPAYGRLDGPRGTRWGKVGNLVDEALLHWRHADFTLERNIIRAALVSAYINEGWVPEETSLWPAQPRPGDLDSRRRQIAADILRGIVASAILGEDGSIAWIAPVFDPTFGWAVRPLGHDVYGGIAGIALLVAGYRREMQAGRADPVHGLDGVLAATLRTMDLAEAKWAAQREDVIRIRPPQPGGYFGVGSLIWVRLRLHAWGIDANGLAHAMALADTLPDAVAADDMPDVLSGTAGAIPALLMLYRASGETRFLSMATEFAGMLRDKATREQGHAWWPHAQWPDGIGGFAHGTTGIGWALQKLADVSGDTDIAQLAAEAFAFDDALYDETLGGWKDLRMLPDAPTAAAWCHGAVGIGLSRRNETGDTSLHRLHCAAQATWARGLGWNHSTCHGDASAWELLDAAIRRGVGPESVSRESLLAGWLTSMEDHGPVCGIVRDAFAPGLMSGLGGIAWQLLRAGEGHELPTILTMEDDV</sequence>
<comment type="caution">
    <text evidence="2">The sequence shown here is derived from an EMBL/GenBank/DDBJ whole genome shotgun (WGS) entry which is preliminary data.</text>
</comment>
<reference evidence="2 3" key="1">
    <citation type="submission" date="2020-03" db="EMBL/GenBank/DDBJ databases">
        <authorList>
            <person name="Lai Q."/>
        </authorList>
    </citation>
    <scope>NUCLEOTIDE SEQUENCE [LARGE SCALE GENOMIC DNA]</scope>
    <source>
        <strain evidence="2 3">CCUG 25036</strain>
    </source>
</reference>
<dbReference type="RefSeq" id="WP_166947479.1">
    <property type="nucleotide sequence ID" value="NZ_JAARLZ010000004.1"/>
</dbReference>
<dbReference type="SMART" id="SM01260">
    <property type="entry name" value="LANC_like"/>
    <property type="match status" value="1"/>
</dbReference>
<proteinExistence type="predicted"/>
<dbReference type="InterPro" id="IPR012341">
    <property type="entry name" value="6hp_glycosidase-like_sf"/>
</dbReference>
<dbReference type="CDD" id="cd04792">
    <property type="entry name" value="LanM-like"/>
    <property type="match status" value="1"/>
</dbReference>
<accession>A0A7X5U9R7</accession>
<name>A0A7X5U9R7_9GAMM</name>
<dbReference type="InterPro" id="IPR017146">
    <property type="entry name" value="Lanti_2_LanM"/>
</dbReference>
<dbReference type="GO" id="GO:0031179">
    <property type="term" value="P:peptide modification"/>
    <property type="evidence" value="ECO:0007669"/>
    <property type="project" value="InterPro"/>
</dbReference>
<evidence type="ECO:0000313" key="2">
    <source>
        <dbReference type="EMBL" id="NII06464.1"/>
    </source>
</evidence>
<dbReference type="Pfam" id="PF13575">
    <property type="entry name" value="DUF4135"/>
    <property type="match status" value="1"/>
</dbReference>
<dbReference type="PIRSF" id="PIRSF037228">
    <property type="entry name" value="Lant_mod_RumM"/>
    <property type="match status" value="1"/>
</dbReference>